<name>A0ABS2GHM7_9FIRM</name>
<accession>A0ABS2GHM7</accession>
<keyword evidence="4" id="KW-1185">Reference proteome</keyword>
<protein>
    <submittedName>
        <fullName evidence="3">Uncharacterized protein</fullName>
    </submittedName>
</protein>
<feature type="transmembrane region" description="Helical" evidence="2">
    <location>
        <begin position="6"/>
        <end position="25"/>
    </location>
</feature>
<comment type="caution">
    <text evidence="3">The sequence shown here is derived from an EMBL/GenBank/DDBJ whole genome shotgun (WGS) entry which is preliminary data.</text>
</comment>
<dbReference type="EMBL" id="JACJLA010000007">
    <property type="protein sequence ID" value="MBM6912649.1"/>
    <property type="molecule type" value="Genomic_DNA"/>
</dbReference>
<feature type="region of interest" description="Disordered" evidence="1">
    <location>
        <begin position="53"/>
        <end position="154"/>
    </location>
</feature>
<evidence type="ECO:0000313" key="3">
    <source>
        <dbReference type="EMBL" id="MBM6912649.1"/>
    </source>
</evidence>
<keyword evidence="2" id="KW-1133">Transmembrane helix</keyword>
<evidence type="ECO:0000256" key="2">
    <source>
        <dbReference type="SAM" id="Phobius"/>
    </source>
</evidence>
<evidence type="ECO:0000256" key="1">
    <source>
        <dbReference type="SAM" id="MobiDB-lite"/>
    </source>
</evidence>
<keyword evidence="2" id="KW-0812">Transmembrane</keyword>
<organism evidence="3 4">
    <name type="scientific">Veillonella magna</name>
    <dbReference type="NCBI Taxonomy" id="464322"/>
    <lineage>
        <taxon>Bacteria</taxon>
        <taxon>Bacillati</taxon>
        <taxon>Bacillota</taxon>
        <taxon>Negativicutes</taxon>
        <taxon>Veillonellales</taxon>
        <taxon>Veillonellaceae</taxon>
        <taxon>Veillonella</taxon>
    </lineage>
</organism>
<feature type="compositionally biased region" description="Polar residues" evidence="1">
    <location>
        <begin position="59"/>
        <end position="69"/>
    </location>
</feature>
<gene>
    <name evidence="3" type="ORF">H6A01_04830</name>
</gene>
<reference evidence="3 4" key="1">
    <citation type="journal article" date="2021" name="Sci. Rep.">
        <title>The distribution of antibiotic resistance genes in chicken gut microbiota commensals.</title>
        <authorList>
            <person name="Juricova H."/>
            <person name="Matiasovicova J."/>
            <person name="Kubasova T."/>
            <person name="Cejkova D."/>
            <person name="Rychlik I."/>
        </authorList>
    </citation>
    <scope>NUCLEOTIDE SEQUENCE [LARGE SCALE GENOMIC DNA]</scope>
    <source>
        <strain evidence="3 4">An537</strain>
    </source>
</reference>
<keyword evidence="2" id="KW-0472">Membrane</keyword>
<evidence type="ECO:0000313" key="4">
    <source>
        <dbReference type="Proteomes" id="UP000707138"/>
    </source>
</evidence>
<proteinExistence type="predicted"/>
<sequence length="562" mass="62838">MTAYIPYLVVLAVVIVFFFVCYLVFRDKDEPTAKRPAARETVANADYYERKRAEHGGTQYRTRNVTAEDTATRRNGEAAKTNAGAPTQEAMEATQIMPASHRDTHARHHSEQAAAKVEEREWRRKHSKAKRDEADAQARRHTVKGHRAAEQTVPNSSVNTDATVVIGSREELARQLADTDNATRTQKPTAPADTDMTRPIAPINVRTMEASEVADDATRILPVVTAETTPAAKRTASHSDVPAAGDAVDWAVHHFMQSFGMLGDSAKEGVRAITADALQRLGITGEAEVKALLENIVVQEALMCMQKAYVATPTPWMYETAIEAFGDVVQQPKSSTLYLLAFDALRILPHLHLGHFQVMALALLLQYSRNSNNYSMDNLRHYVEKYIEPFVSDVPRDESMHRQLEYLHCSAQATDRVSLAAIFSNSYPLIFKYRGFTRDELSMALDGERLDERFIARSINSSMYKLTLVDEGLAQRFFRLAHISDGDIQQRLLALAKSKPTAFTGRESLEIMERISPVLVNLAEVYDTTPISKMTLTLLGLYLGRAHVKVTIGEEFDLSPWL</sequence>
<dbReference type="NCBIfam" id="NF045477">
    <property type="entry name" value="LPO_1073_dom"/>
    <property type="match status" value="1"/>
</dbReference>
<dbReference type="Proteomes" id="UP000707138">
    <property type="component" value="Unassembled WGS sequence"/>
</dbReference>
<dbReference type="RefSeq" id="WP_205087743.1">
    <property type="nucleotide sequence ID" value="NZ_JACJLA010000007.1"/>
</dbReference>
<dbReference type="InterPro" id="IPR053773">
    <property type="entry name" value="Vpar_1526-like"/>
</dbReference>